<dbReference type="SUPFAM" id="SSF117281">
    <property type="entry name" value="Kelch motif"/>
    <property type="match status" value="1"/>
</dbReference>
<dbReference type="Pfam" id="PF12937">
    <property type="entry name" value="F-box-like"/>
    <property type="match status" value="1"/>
</dbReference>
<dbReference type="InterPro" id="IPR050796">
    <property type="entry name" value="SCF_F-box_component"/>
</dbReference>
<feature type="domain" description="F-box" evidence="1">
    <location>
        <begin position="1"/>
        <end position="43"/>
    </location>
</feature>
<dbReference type="Gene3D" id="2.120.10.80">
    <property type="entry name" value="Kelch-type beta propeller"/>
    <property type="match status" value="1"/>
</dbReference>
<dbReference type="PROSITE" id="PS50181">
    <property type="entry name" value="FBOX"/>
    <property type="match status" value="1"/>
</dbReference>
<comment type="caution">
    <text evidence="2">The sequence shown here is derived from an EMBL/GenBank/DDBJ whole genome shotgun (WGS) entry which is preliminary data.</text>
</comment>
<name>A0A8T2U8P8_CERRI</name>
<dbReference type="PANTHER" id="PTHR31672:SF2">
    <property type="entry name" value="F-BOX DOMAIN-CONTAINING PROTEIN"/>
    <property type="match status" value="1"/>
</dbReference>
<dbReference type="Gene3D" id="1.20.1280.50">
    <property type="match status" value="1"/>
</dbReference>
<dbReference type="PANTHER" id="PTHR31672">
    <property type="entry name" value="BNACNNG10540D PROTEIN"/>
    <property type="match status" value="1"/>
</dbReference>
<keyword evidence="3" id="KW-1185">Reference proteome</keyword>
<dbReference type="OrthoDB" id="591557at2759"/>
<accession>A0A8T2U8P8</accession>
<protein>
    <recommendedName>
        <fullName evidence="1">F-box domain-containing protein</fullName>
    </recommendedName>
</protein>
<dbReference type="EMBL" id="CM035414">
    <property type="protein sequence ID" value="KAH7428899.1"/>
    <property type="molecule type" value="Genomic_DNA"/>
</dbReference>
<dbReference type="InterPro" id="IPR001810">
    <property type="entry name" value="F-box_dom"/>
</dbReference>
<evidence type="ECO:0000313" key="2">
    <source>
        <dbReference type="EMBL" id="KAH7428899.1"/>
    </source>
</evidence>
<dbReference type="AlphaFoldDB" id="A0A8T2U8P8"/>
<dbReference type="SUPFAM" id="SSF81383">
    <property type="entry name" value="F-box domain"/>
    <property type="match status" value="1"/>
</dbReference>
<dbReference type="CDD" id="cd09917">
    <property type="entry name" value="F-box_SF"/>
    <property type="match status" value="1"/>
</dbReference>
<dbReference type="InterPro" id="IPR036047">
    <property type="entry name" value="F-box-like_dom_sf"/>
</dbReference>
<evidence type="ECO:0000259" key="1">
    <source>
        <dbReference type="PROSITE" id="PS50181"/>
    </source>
</evidence>
<proteinExistence type="predicted"/>
<reference evidence="2" key="1">
    <citation type="submission" date="2021-08" db="EMBL/GenBank/DDBJ databases">
        <title>WGS assembly of Ceratopteris richardii.</title>
        <authorList>
            <person name="Marchant D.B."/>
            <person name="Chen G."/>
            <person name="Jenkins J."/>
            <person name="Shu S."/>
            <person name="Leebens-Mack J."/>
            <person name="Grimwood J."/>
            <person name="Schmutz J."/>
            <person name="Soltis P."/>
            <person name="Soltis D."/>
            <person name="Chen Z.-H."/>
        </authorList>
    </citation>
    <scope>NUCLEOTIDE SEQUENCE</scope>
    <source>
        <strain evidence="2">Whitten #5841</strain>
        <tissue evidence="2">Leaf</tissue>
    </source>
</reference>
<organism evidence="2 3">
    <name type="scientific">Ceratopteris richardii</name>
    <name type="common">Triangle waterfern</name>
    <dbReference type="NCBI Taxonomy" id="49495"/>
    <lineage>
        <taxon>Eukaryota</taxon>
        <taxon>Viridiplantae</taxon>
        <taxon>Streptophyta</taxon>
        <taxon>Embryophyta</taxon>
        <taxon>Tracheophyta</taxon>
        <taxon>Polypodiopsida</taxon>
        <taxon>Polypodiidae</taxon>
        <taxon>Polypodiales</taxon>
        <taxon>Pteridineae</taxon>
        <taxon>Pteridaceae</taxon>
        <taxon>Parkerioideae</taxon>
        <taxon>Ceratopteris</taxon>
    </lineage>
</organism>
<dbReference type="Proteomes" id="UP000825935">
    <property type="component" value="Chromosome 9"/>
</dbReference>
<dbReference type="SMART" id="SM00256">
    <property type="entry name" value="FBOX"/>
    <property type="match status" value="1"/>
</dbReference>
<evidence type="ECO:0000313" key="3">
    <source>
        <dbReference type="Proteomes" id="UP000825935"/>
    </source>
</evidence>
<dbReference type="InterPro" id="IPR015915">
    <property type="entry name" value="Kelch-typ_b-propeller"/>
</dbReference>
<gene>
    <name evidence="2" type="ORF">KP509_09G022600</name>
</gene>
<dbReference type="OMA" id="TAVIFEP"/>
<sequence>MEELPKEVLGNILSRLSTYDVVRVASTCRAFKALVASEKFPSSCSSVSLLLLLHSDNSMRLSSEFPPSTAWTYDVDRDAWLNLSLDFLQPHSPDFAYPVASDGGLICFGSGRDFITCNPITKSWRRLPYLSHTEQEFMEHSVQAFGLSYKPAADGYDFFVLNCSDSDRPSVVWLTRFCSLTCQWNSMPCFTLPDSYKLCRNSTISCNSILYTLWKKGQDMTIFAYGSDGWKELEVPECSSTLLRAYMLDFRGTLYMLGGVGAIWLEENVWVRPTTVRIWKLQGQNNAWTEITRMPAPILHDFCRRIDFDELQCWGKNGVLYMKSLASDILMYNLSVNQWSWTKEVPAFVETLALIFEPSLSASA</sequence>